<sequence length="215" mass="23054">MEEWIAKQVSPAFGTEHRDDGVALGATLQRARVRKFLTAAQAGVETEAGESLIARQAASCLLAPVIGDLVLVYTDGTEAFILAVLVRRAEQAAEISVPDTAHITIKAAARVDVTAPLVSVQAGRLELIARGLLQMGESLTTNFRRVVETVVDKMVGARTITTRAESRMAVVKDVEMLDAGSLVQNVESVSSQKSEITLITARRDMRLDGERVSVG</sequence>
<dbReference type="RefSeq" id="WP_285882323.1">
    <property type="nucleotide sequence ID" value="NZ_JARFYN010000040.1"/>
</dbReference>
<proteinExistence type="predicted"/>
<comment type="caution">
    <text evidence="1">The sequence shown here is derived from an EMBL/GenBank/DDBJ whole genome shotgun (WGS) entry which is preliminary data.</text>
</comment>
<accession>A0ABT7KJT8</accession>
<reference evidence="1" key="1">
    <citation type="submission" date="2023-06" db="EMBL/GenBank/DDBJ databases">
        <title>Phylogenetic Diversity of Rhizobium strains.</title>
        <authorList>
            <person name="Moura F.T."/>
            <person name="Helene L.C.F."/>
            <person name="Hungria M."/>
        </authorList>
    </citation>
    <scope>NUCLEOTIDE SEQUENCE</scope>
    <source>
        <strain evidence="1">CCGE524</strain>
    </source>
</reference>
<dbReference type="Pfam" id="PF12059">
    <property type="entry name" value="DUF3540"/>
    <property type="match status" value="1"/>
</dbReference>
<dbReference type="InterPro" id="IPR021927">
    <property type="entry name" value="DUF3540"/>
</dbReference>
<evidence type="ECO:0000313" key="1">
    <source>
        <dbReference type="EMBL" id="MDL2408876.1"/>
    </source>
</evidence>
<organism evidence="1 2">
    <name type="scientific">Rhizobium calliandrae</name>
    <dbReference type="NCBI Taxonomy" id="1312182"/>
    <lineage>
        <taxon>Bacteria</taxon>
        <taxon>Pseudomonadati</taxon>
        <taxon>Pseudomonadota</taxon>
        <taxon>Alphaproteobacteria</taxon>
        <taxon>Hyphomicrobiales</taxon>
        <taxon>Rhizobiaceae</taxon>
        <taxon>Rhizobium/Agrobacterium group</taxon>
        <taxon>Rhizobium</taxon>
    </lineage>
</organism>
<keyword evidence="2" id="KW-1185">Reference proteome</keyword>
<gene>
    <name evidence="1" type="ORF">PY650_25190</name>
</gene>
<dbReference type="Proteomes" id="UP001172630">
    <property type="component" value="Unassembled WGS sequence"/>
</dbReference>
<evidence type="ECO:0000313" key="2">
    <source>
        <dbReference type="Proteomes" id="UP001172630"/>
    </source>
</evidence>
<protein>
    <submittedName>
        <fullName evidence="1">DUF3540 domain-containing protein</fullName>
    </submittedName>
</protein>
<name>A0ABT7KJT8_9HYPH</name>
<dbReference type="EMBL" id="JARFYN010000040">
    <property type="protein sequence ID" value="MDL2408876.1"/>
    <property type="molecule type" value="Genomic_DNA"/>
</dbReference>